<dbReference type="OrthoDB" id="7367179at2759"/>
<protein>
    <submittedName>
        <fullName evidence="1">MULE domain-containing protein</fullName>
    </submittedName>
</protein>
<dbReference type="AlphaFoldDB" id="A0A6G0YMU7"/>
<evidence type="ECO:0000313" key="1">
    <source>
        <dbReference type="EMBL" id="KAF0758596.1"/>
    </source>
</evidence>
<sequence length="154" mass="17880">MATEQAYISFFRVVRNMLPSDYDGLRIITDMSSIVRYCRHKYNLVLDLIKTNPVNTRVLQMYCLIFSADRGNESCPNFCINYGFRTILDFAHQNIEVYQRMETFLIGYGSLRPGKDAGDPTVTNIKAIRYNCNGTIDYKLDFNHEYSDLDSVQK</sequence>
<comment type="caution">
    <text evidence="1">The sequence shown here is derived from an EMBL/GenBank/DDBJ whole genome shotgun (WGS) entry which is preliminary data.</text>
</comment>
<dbReference type="Proteomes" id="UP000478052">
    <property type="component" value="Unassembled WGS sequence"/>
</dbReference>
<evidence type="ECO:0000313" key="2">
    <source>
        <dbReference type="Proteomes" id="UP000478052"/>
    </source>
</evidence>
<organism evidence="1 2">
    <name type="scientific">Aphis craccivora</name>
    <name type="common">Cowpea aphid</name>
    <dbReference type="NCBI Taxonomy" id="307492"/>
    <lineage>
        <taxon>Eukaryota</taxon>
        <taxon>Metazoa</taxon>
        <taxon>Ecdysozoa</taxon>
        <taxon>Arthropoda</taxon>
        <taxon>Hexapoda</taxon>
        <taxon>Insecta</taxon>
        <taxon>Pterygota</taxon>
        <taxon>Neoptera</taxon>
        <taxon>Paraneoptera</taxon>
        <taxon>Hemiptera</taxon>
        <taxon>Sternorrhyncha</taxon>
        <taxon>Aphidomorpha</taxon>
        <taxon>Aphidoidea</taxon>
        <taxon>Aphididae</taxon>
        <taxon>Aphidini</taxon>
        <taxon>Aphis</taxon>
        <taxon>Aphis</taxon>
    </lineage>
</organism>
<gene>
    <name evidence="1" type="ORF">FWK35_00007509</name>
</gene>
<accession>A0A6G0YMU7</accession>
<keyword evidence="2" id="KW-1185">Reference proteome</keyword>
<dbReference type="EMBL" id="VUJU01003257">
    <property type="protein sequence ID" value="KAF0758596.1"/>
    <property type="molecule type" value="Genomic_DNA"/>
</dbReference>
<reference evidence="1 2" key="1">
    <citation type="submission" date="2019-08" db="EMBL/GenBank/DDBJ databases">
        <title>Whole genome of Aphis craccivora.</title>
        <authorList>
            <person name="Voronova N.V."/>
            <person name="Shulinski R.S."/>
            <person name="Bandarenka Y.V."/>
            <person name="Zhorov D.G."/>
            <person name="Warner D."/>
        </authorList>
    </citation>
    <scope>NUCLEOTIDE SEQUENCE [LARGE SCALE GENOMIC DNA]</scope>
    <source>
        <strain evidence="1">180601</strain>
        <tissue evidence="1">Whole Body</tissue>
    </source>
</reference>
<name>A0A6G0YMU7_APHCR</name>
<proteinExistence type="predicted"/>